<evidence type="ECO:0000256" key="1">
    <source>
        <dbReference type="SAM" id="MobiDB-lite"/>
    </source>
</evidence>
<feature type="compositionally biased region" description="Basic and acidic residues" evidence="1">
    <location>
        <begin position="342"/>
        <end position="356"/>
    </location>
</feature>
<feature type="region of interest" description="Disordered" evidence="1">
    <location>
        <begin position="54"/>
        <end position="134"/>
    </location>
</feature>
<feature type="compositionally biased region" description="Basic residues" evidence="1">
    <location>
        <begin position="255"/>
        <end position="268"/>
    </location>
</feature>
<evidence type="ECO:0000313" key="3">
    <source>
        <dbReference type="Proteomes" id="UP000008237"/>
    </source>
</evidence>
<protein>
    <submittedName>
        <fullName evidence="2">Uncharacterized protein</fullName>
    </submittedName>
</protein>
<dbReference type="Proteomes" id="UP000008237">
    <property type="component" value="Unassembled WGS sequence"/>
</dbReference>
<feature type="compositionally biased region" description="Basic and acidic residues" evidence="1">
    <location>
        <begin position="322"/>
        <end position="333"/>
    </location>
</feature>
<feature type="region of interest" description="Disordered" evidence="1">
    <location>
        <begin position="214"/>
        <end position="437"/>
    </location>
</feature>
<accession>E2C0F4</accession>
<gene>
    <name evidence="2" type="ORF">EAI_15675</name>
</gene>
<evidence type="ECO:0000313" key="2">
    <source>
        <dbReference type="EMBL" id="EFN78577.1"/>
    </source>
</evidence>
<feature type="compositionally biased region" description="Basic and acidic residues" evidence="1">
    <location>
        <begin position="238"/>
        <end position="254"/>
    </location>
</feature>
<dbReference type="InParanoid" id="E2C0F4"/>
<proteinExistence type="predicted"/>
<dbReference type="OrthoDB" id="7490362at2759"/>
<sequence>MHLLGSNVTYKNKNVEVNEGHSAVTLPLFSRSDVILSQGSKLPVMRDKFGRFVPRTGNPESTMAGDKAKSSQATGAMKRRRAMVKNGASSMEEEPRPDPSKNKRRKVLRKPMVESSSSSSEEMVKGGPSDVVPSYDDTMPLDAPPLVMRPPIGSIRKQLDDDLAKFNLSQEGEEAYNALSRGIDYFLKCRERVQADRGSWVLNVRELIQVFNPPFTSTLPDGKTTADPTGTGNTGTGIDKDPATMSSRRTEAEKRRKKRKKKAAKAKLKSTQEQPLAAHQRREGSALPSGRKEATPSLTAKKGLQKDTGRKEKGPGRTSGQKQREEKEEKQKIEGQPCRPPPTREKDRTAVEKVDCSTDPAVMDIAEETKPQRAKRKRGALAATTPEAESGEEETATGDSTPLSKDQVSRVDAKAPPPSTVNRRPEDAPSLASSDHP</sequence>
<feature type="compositionally biased region" description="Basic and acidic residues" evidence="1">
    <location>
        <begin position="304"/>
        <end position="315"/>
    </location>
</feature>
<keyword evidence="3" id="KW-1185">Reference proteome</keyword>
<name>E2C0F4_HARSA</name>
<dbReference type="EMBL" id="GL451772">
    <property type="protein sequence ID" value="EFN78577.1"/>
    <property type="molecule type" value="Genomic_DNA"/>
</dbReference>
<feature type="compositionally biased region" description="Basic and acidic residues" evidence="1">
    <location>
        <begin position="280"/>
        <end position="294"/>
    </location>
</feature>
<reference evidence="2 3" key="1">
    <citation type="journal article" date="2010" name="Science">
        <title>Genomic comparison of the ants Camponotus floridanus and Harpegnathos saltator.</title>
        <authorList>
            <person name="Bonasio R."/>
            <person name="Zhang G."/>
            <person name="Ye C."/>
            <person name="Mutti N.S."/>
            <person name="Fang X."/>
            <person name="Qin N."/>
            <person name="Donahue G."/>
            <person name="Yang P."/>
            <person name="Li Q."/>
            <person name="Li C."/>
            <person name="Zhang P."/>
            <person name="Huang Z."/>
            <person name="Berger S.L."/>
            <person name="Reinberg D."/>
            <person name="Wang J."/>
            <person name="Liebig J."/>
        </authorList>
    </citation>
    <scope>NUCLEOTIDE SEQUENCE [LARGE SCALE GENOMIC DNA]</scope>
    <source>
        <strain evidence="2 3">R22 G/1</strain>
    </source>
</reference>
<dbReference type="AlphaFoldDB" id="E2C0F4"/>
<organism evidence="3">
    <name type="scientific">Harpegnathos saltator</name>
    <name type="common">Jerdon's jumping ant</name>
    <dbReference type="NCBI Taxonomy" id="610380"/>
    <lineage>
        <taxon>Eukaryota</taxon>
        <taxon>Metazoa</taxon>
        <taxon>Ecdysozoa</taxon>
        <taxon>Arthropoda</taxon>
        <taxon>Hexapoda</taxon>
        <taxon>Insecta</taxon>
        <taxon>Pterygota</taxon>
        <taxon>Neoptera</taxon>
        <taxon>Endopterygota</taxon>
        <taxon>Hymenoptera</taxon>
        <taxon>Apocrita</taxon>
        <taxon>Aculeata</taxon>
        <taxon>Formicoidea</taxon>
        <taxon>Formicidae</taxon>
        <taxon>Ponerinae</taxon>
        <taxon>Ponerini</taxon>
        <taxon>Harpegnathos</taxon>
    </lineage>
</organism>